<feature type="region of interest" description="Disordered" evidence="1">
    <location>
        <begin position="114"/>
        <end position="141"/>
    </location>
</feature>
<proteinExistence type="predicted"/>
<feature type="chain" id="PRO_5032859788" evidence="2">
    <location>
        <begin position="21"/>
        <end position="446"/>
    </location>
</feature>
<evidence type="ECO:0000313" key="4">
    <source>
        <dbReference type="Proteomes" id="UP000655588"/>
    </source>
</evidence>
<dbReference type="EMBL" id="WNWW01000586">
    <property type="protein sequence ID" value="KAF3423157.1"/>
    <property type="molecule type" value="Genomic_DNA"/>
</dbReference>
<dbReference type="Proteomes" id="UP000655588">
    <property type="component" value="Unassembled WGS sequence"/>
</dbReference>
<name>A0A833S4B4_9HYME</name>
<dbReference type="AlphaFoldDB" id="A0A833S4B4"/>
<gene>
    <name evidence="3" type="ORF">E2986_01521</name>
</gene>
<feature type="region of interest" description="Disordered" evidence="1">
    <location>
        <begin position="403"/>
        <end position="446"/>
    </location>
</feature>
<keyword evidence="2" id="KW-0732">Signal</keyword>
<feature type="compositionally biased region" description="Polar residues" evidence="1">
    <location>
        <begin position="129"/>
        <end position="141"/>
    </location>
</feature>
<reference evidence="3" key="1">
    <citation type="submission" date="2019-11" db="EMBL/GenBank/DDBJ databases">
        <title>The nuclear and mitochondrial genomes of Frieseomelitta varia - a highly eusocial stingless bee (Meliponini) with a permanently sterile worker caste.</title>
        <authorList>
            <person name="Freitas F.C.P."/>
            <person name="Lourenco A.P."/>
            <person name="Nunes F.M.F."/>
            <person name="Paschoal A.R."/>
            <person name="Abreu F.C.P."/>
            <person name="Barbin F.O."/>
            <person name="Bataglia L."/>
            <person name="Cardoso-Junior C.A.M."/>
            <person name="Cervoni M.S."/>
            <person name="Silva S.R."/>
            <person name="Dalarmi F."/>
            <person name="Del Lama M.A."/>
            <person name="Depintor T.S."/>
            <person name="Ferreira K.M."/>
            <person name="Goria P.S."/>
            <person name="Jaskot M.C."/>
            <person name="Lago D.C."/>
            <person name="Luna-Lucena D."/>
            <person name="Moda L.M."/>
            <person name="Nascimento L."/>
            <person name="Pedrino M."/>
            <person name="Rabico F.O."/>
            <person name="Sanches F.C."/>
            <person name="Santos D.E."/>
            <person name="Santos C.G."/>
            <person name="Vieira J."/>
            <person name="Lopes T.F."/>
            <person name="Barchuk A.R."/>
            <person name="Hartfelder K."/>
            <person name="Simoes Z.L.P."/>
            <person name="Bitondi M.M.G."/>
            <person name="Pinheiro D.G."/>
        </authorList>
    </citation>
    <scope>NUCLEOTIDE SEQUENCE</scope>
    <source>
        <strain evidence="3">USP_RPSP 00005682</strain>
        <tissue evidence="3">Whole individual</tissue>
    </source>
</reference>
<feature type="signal peptide" evidence="2">
    <location>
        <begin position="1"/>
        <end position="20"/>
    </location>
</feature>
<protein>
    <submittedName>
        <fullName evidence="3">Uncharacterized protein</fullName>
    </submittedName>
</protein>
<evidence type="ECO:0000256" key="1">
    <source>
        <dbReference type="SAM" id="MobiDB-lite"/>
    </source>
</evidence>
<keyword evidence="4" id="KW-1185">Reference proteome</keyword>
<feature type="compositionally biased region" description="Polar residues" evidence="1">
    <location>
        <begin position="403"/>
        <end position="429"/>
    </location>
</feature>
<evidence type="ECO:0000313" key="3">
    <source>
        <dbReference type="EMBL" id="KAF3423157.1"/>
    </source>
</evidence>
<accession>A0A833S4B4</accession>
<organism evidence="3 4">
    <name type="scientific">Frieseomelitta varia</name>
    <dbReference type="NCBI Taxonomy" id="561572"/>
    <lineage>
        <taxon>Eukaryota</taxon>
        <taxon>Metazoa</taxon>
        <taxon>Ecdysozoa</taxon>
        <taxon>Arthropoda</taxon>
        <taxon>Hexapoda</taxon>
        <taxon>Insecta</taxon>
        <taxon>Pterygota</taxon>
        <taxon>Neoptera</taxon>
        <taxon>Endopterygota</taxon>
        <taxon>Hymenoptera</taxon>
        <taxon>Apocrita</taxon>
        <taxon>Aculeata</taxon>
        <taxon>Apoidea</taxon>
        <taxon>Anthophila</taxon>
        <taxon>Apidae</taxon>
        <taxon>Frieseomelitta</taxon>
    </lineage>
</organism>
<comment type="caution">
    <text evidence="3">The sequence shown here is derived from an EMBL/GenBank/DDBJ whole genome shotgun (WGS) entry which is preliminary data.</text>
</comment>
<evidence type="ECO:0000256" key="2">
    <source>
        <dbReference type="SAM" id="SignalP"/>
    </source>
</evidence>
<sequence length="446" mass="49316">MKHSKLTSLIFILYYTAVYKCDISCAKFHNLQESTSIRSNYPNTYHDYTDYKIRSERQLKETDLNNFIKQNRNSRGVKGSSQHLRLGDAHQVANYFLTGGPLKGHAHFLKERNCDENNDDDNTEEANNPTIETNNLPINDQNSNTTSSDFIVGAVHIPPALPHIPPALPHIPPALPHIPPALPHIPPTLPHIPPALPHIPPALPHITPALPHIPLASPHIPPVLPHIPPLPHIPLLPISSQLNSIIHPALNTISKVPHLLGNNLLQSLLHPNLHPHINALHNIPNTLIQTASVPMHGIMNARSEFHKLLHSNESFLGGINKFIYFCNLMSSNNIQAIENRKAKKNLKNNLMYPIGQSPIVGLAPTNFNNVPLSSIIEPHLPVLPSPPNGYIVHYVPHNKQTASNFPVVGSPQQPSTYKGSDSNVQEDFTNPSNNENGNVNESKHST</sequence>
<feature type="compositionally biased region" description="Low complexity" evidence="1">
    <location>
        <begin position="430"/>
        <end position="440"/>
    </location>
</feature>